<keyword evidence="2" id="KW-0963">Cytoplasm</keyword>
<name>A0A7I8V9C9_9ANNE</name>
<dbReference type="SUPFAM" id="SSF48371">
    <property type="entry name" value="ARM repeat"/>
    <property type="match status" value="3"/>
</dbReference>
<dbReference type="InterPro" id="IPR011989">
    <property type="entry name" value="ARM-like"/>
</dbReference>
<dbReference type="GO" id="GO:0000502">
    <property type="term" value="C:proteasome complex"/>
    <property type="evidence" value="ECO:0007669"/>
    <property type="project" value="UniProtKB-KW"/>
</dbReference>
<dbReference type="Proteomes" id="UP000549394">
    <property type="component" value="Unassembled WGS sequence"/>
</dbReference>
<keyword evidence="3" id="KW-0677">Repeat</keyword>
<evidence type="ECO:0000259" key="5">
    <source>
        <dbReference type="Pfam" id="PF13001"/>
    </source>
</evidence>
<dbReference type="GO" id="GO:0005737">
    <property type="term" value="C:cytoplasm"/>
    <property type="evidence" value="ECO:0007669"/>
    <property type="project" value="UniProtKB-SubCell"/>
</dbReference>
<dbReference type="InterPro" id="IPR055443">
    <property type="entry name" value="HEAT_ECM29"/>
</dbReference>
<dbReference type="Pfam" id="PF13001">
    <property type="entry name" value="ECM29_N"/>
    <property type="match status" value="1"/>
</dbReference>
<dbReference type="PANTHER" id="PTHR23346">
    <property type="entry name" value="TRANSLATIONAL ACTIVATOR GCN1-RELATED"/>
    <property type="match status" value="1"/>
</dbReference>
<evidence type="ECO:0000256" key="4">
    <source>
        <dbReference type="ARBA" id="ARBA00022942"/>
    </source>
</evidence>
<evidence type="ECO:0000256" key="1">
    <source>
        <dbReference type="ARBA" id="ARBA00004496"/>
    </source>
</evidence>
<dbReference type="Pfam" id="PF24492">
    <property type="entry name" value="HEAT_ECM29"/>
    <property type="match status" value="1"/>
</dbReference>
<sequence>MDTEETASQPTSEEVDKIFFKLVHTDKSQELEQCLKQYLCYLLKAMSSEKVRKTILELFVHIKRRIEADDKVKLPIDEMIQIFNDSTSYSMNFSLVFIKLGLSREDIQTQVRCIPKLLNAGINEGKVQHIQDNVLQLITPSLIHLRLDNDKETCNLLKSLSDRCKRLLRNQLKNVLLLPYGLSLPFKPKPNTTTGSKEVIEKSTLFSPCGMSKNSLKSTCGTVAPSAENLEQWKKAAVHILSSDVLNEVDVIVPLVIASADTRHSVATTADLELKRRADEEMWNNKTVMNELVILLNGTCGQKKATLEGKLKEDDLTMPADIRLKMKLLPLFTRSTYIPTSVSLAIQIIFPTLYDKRVPPNQKLVNLLVKFIHSITLRTSDKVFEGLGPLLMEHMMKFRKNETVDPKSLGMIYEVLGKVCQRLPHLVEKYFDDFKSWFDILHLEKGDKELQMSVYQALITMVASFKNLRKERLEFLQCLLLHYIGQKQDLLRHAAVHYAEQAFPSDHIPTRFVLLLAAADKKSSITQAADKYLNTALEDGNTKFPVFEDMLEYTVEKLSENKDKTLDPKKYSMETLIKIIHYLYKCLQDTSKKTCTIKNDTFLNMDRDSSNRAKDLNLDLTFKASQGYVWALGEIISQLMIQVDSCEGTKRRKIDKKNEDMISNKINEVIVLLCEELVKCEQKCTGATMNLVCALCDAIGSIGLSYALPLPEKNGGSVTKERLVNKLLEMIAATNVNGKLREHAAIAVGRLCVGEERFPFRDKILKELLNSAGPRQLNLHITIGRALIDVGLGRLSFSKNYLLQKDDDTYEKETKETLNNLSVDDDRIGKIMTELITVLFNSQNPHIRQAGCIWLHSVLRYCSSFHPGILSRLPEIQNAFIKLLVDRDELTQGLASQALSIVFERSPTSDQNKMVSTLVDALMGKKKHKQELTPDTKLFEEGALGQTPDGQNLSTYRELCSIANDLNQPDLVYKFLHLANHQAVWNSMKGAAIGFKSIASNASDQLAPHLDIIIPKLYRYQFDPNPKVQAAMSSIWNALVPDGHKSVPEHFLKILLELNKSMMSQLWRVRESSCLALNELLRVCDMNNELTFLVPLWKTILKVVDDMKESVRLAAEKTCNTLSRITIKLCDPNYGRYPAKACSQVIPVFLDEVESRCETVRIVCLKTLMHLEITVHVRDYIPDIIITMLECLSTLEPAKLNYLSNWLANDAELKDKLETARASASKTSTAMQVVKKCVKHIDCSTAEKLVPKLVDLMKRGVGLGTHIGCANLLTTLVVHKAEEIRPHGDTLLRAAIHKSNQKEKQAIIRRSYASAVGHLVRVATPILVQKMCEKTLINAYLTADNDEATKNDVRQDVCEIINAWSKYSPSLFSQYLSLMLPLIYFAMQGTRQRGRELAKSGETEAQERAIAQRHTIWQETWTEFTSSSESALRLYSNELTSLAKIALISNSWTLRKQGALTISAMTDFIGKEMLDDERHRDLLQTMIEMLKQSYWTGKIEVINAIGSICASYDPLEKKVEAIECIKQASAALLKESKKMKYTDYQSAALSSLAALNAKNNLNLFCDIWSIVEDILNPDKTFEIQELFETCAEKDWYQHINTCLLVVVLSWQTDLEFQEKMFTKVTESLFKLAASTKMTSSKLEIAALRTLARIVEKSAKTDISFVKNLIPKFCQYGQSDNFNIKMTAFEALGSMLQRVKDLNEEEIMQIKKATDSHLSNEDIEKFRQSTVATKDSTVIWNTLVDFKK</sequence>
<dbReference type="GO" id="GO:0036503">
    <property type="term" value="P:ERAD pathway"/>
    <property type="evidence" value="ECO:0007669"/>
    <property type="project" value="TreeGrafter"/>
</dbReference>
<gene>
    <name evidence="8" type="ORF">DGYR_LOCUS1453</name>
</gene>
<comment type="caution">
    <text evidence="8">The sequence shown here is derived from an EMBL/GenBank/DDBJ whole genome shotgun (WGS) entry which is preliminary data.</text>
</comment>
<evidence type="ECO:0000256" key="2">
    <source>
        <dbReference type="ARBA" id="ARBA00022490"/>
    </source>
</evidence>
<evidence type="ECO:0000256" key="3">
    <source>
        <dbReference type="ARBA" id="ARBA00022737"/>
    </source>
</evidence>
<dbReference type="GO" id="GO:0060090">
    <property type="term" value="F:molecular adaptor activity"/>
    <property type="evidence" value="ECO:0007669"/>
    <property type="project" value="InterPro"/>
</dbReference>
<dbReference type="OrthoDB" id="16066at2759"/>
<protein>
    <submittedName>
        <fullName evidence="8">DgyrCDS1505</fullName>
    </submittedName>
</protein>
<keyword evidence="9" id="KW-1185">Reference proteome</keyword>
<feature type="domain" description="Proteasome adapter and scaffold protein ECM29 HEAT-repeat" evidence="7">
    <location>
        <begin position="1178"/>
        <end position="1335"/>
    </location>
</feature>
<dbReference type="GO" id="GO:0043248">
    <property type="term" value="P:proteasome assembly"/>
    <property type="evidence" value="ECO:0007669"/>
    <property type="project" value="InterPro"/>
</dbReference>
<dbReference type="Gene3D" id="1.25.10.10">
    <property type="entry name" value="Leucine-rich Repeat Variant"/>
    <property type="match status" value="3"/>
</dbReference>
<feature type="domain" description="Proteasome component Ecm29 N-terminal" evidence="5">
    <location>
        <begin position="15"/>
        <end position="517"/>
    </location>
</feature>
<dbReference type="InterPro" id="IPR024372">
    <property type="entry name" value="Ecm29_N"/>
</dbReference>
<keyword evidence="4" id="KW-0647">Proteasome</keyword>
<proteinExistence type="predicted"/>
<dbReference type="EMBL" id="CAJFCJ010000002">
    <property type="protein sequence ID" value="CAD5112276.1"/>
    <property type="molecule type" value="Genomic_DNA"/>
</dbReference>
<comment type="subcellular location">
    <subcellularLocation>
        <location evidence="1">Cytoplasm</location>
    </subcellularLocation>
</comment>
<evidence type="ECO:0000313" key="8">
    <source>
        <dbReference type="EMBL" id="CAD5112276.1"/>
    </source>
</evidence>
<dbReference type="InterPro" id="IPR016024">
    <property type="entry name" value="ARM-type_fold"/>
</dbReference>
<dbReference type="PANTHER" id="PTHR23346:SF19">
    <property type="entry name" value="PROTEASOME ADAPTER AND SCAFFOLD PROTEIN ECM29"/>
    <property type="match status" value="1"/>
</dbReference>
<feature type="domain" description="Stalled ribosome sensor GCN1-like HEAT repeats region" evidence="6">
    <location>
        <begin position="765"/>
        <end position="927"/>
    </location>
</feature>
<organism evidence="8 9">
    <name type="scientific">Dimorphilus gyrociliatus</name>
    <dbReference type="NCBI Taxonomy" id="2664684"/>
    <lineage>
        <taxon>Eukaryota</taxon>
        <taxon>Metazoa</taxon>
        <taxon>Spiralia</taxon>
        <taxon>Lophotrochozoa</taxon>
        <taxon>Annelida</taxon>
        <taxon>Polychaeta</taxon>
        <taxon>Polychaeta incertae sedis</taxon>
        <taxon>Dinophilidae</taxon>
        <taxon>Dimorphilus</taxon>
    </lineage>
</organism>
<dbReference type="InterPro" id="IPR057546">
    <property type="entry name" value="HEAT_GCN1"/>
</dbReference>
<evidence type="ECO:0000313" key="9">
    <source>
        <dbReference type="Proteomes" id="UP000549394"/>
    </source>
</evidence>
<reference evidence="8 9" key="1">
    <citation type="submission" date="2020-08" db="EMBL/GenBank/DDBJ databases">
        <authorList>
            <person name="Hejnol A."/>
        </authorList>
    </citation>
    <scope>NUCLEOTIDE SEQUENCE [LARGE SCALE GENOMIC DNA]</scope>
</reference>
<dbReference type="Pfam" id="PF23271">
    <property type="entry name" value="HEAT_GCN1"/>
    <property type="match status" value="1"/>
</dbReference>
<evidence type="ECO:0000259" key="7">
    <source>
        <dbReference type="Pfam" id="PF24492"/>
    </source>
</evidence>
<accession>A0A7I8V9C9</accession>
<dbReference type="GO" id="GO:0005634">
    <property type="term" value="C:nucleus"/>
    <property type="evidence" value="ECO:0007669"/>
    <property type="project" value="TreeGrafter"/>
</dbReference>
<evidence type="ECO:0000259" key="6">
    <source>
        <dbReference type="Pfam" id="PF23271"/>
    </source>
</evidence>